<evidence type="ECO:0000259" key="4">
    <source>
        <dbReference type="PROSITE" id="PS50222"/>
    </source>
</evidence>
<dbReference type="PANTHER" id="PTHR11216">
    <property type="entry name" value="EH DOMAIN"/>
    <property type="match status" value="1"/>
</dbReference>
<dbReference type="Gene3D" id="1.10.238.10">
    <property type="entry name" value="EF-hand"/>
    <property type="match status" value="4"/>
</dbReference>
<name>A0A2R6PC46_9APHY</name>
<feature type="compositionally biased region" description="Low complexity" evidence="2">
    <location>
        <begin position="666"/>
        <end position="685"/>
    </location>
</feature>
<dbReference type="GO" id="GO:0043130">
    <property type="term" value="F:ubiquitin binding"/>
    <property type="evidence" value="ECO:0007669"/>
    <property type="project" value="InterPro"/>
</dbReference>
<comment type="caution">
    <text evidence="5">The sequence shown here is derived from an EMBL/GenBank/DDBJ whole genome shotgun (WGS) entry which is preliminary data.</text>
</comment>
<dbReference type="GO" id="GO:0035091">
    <property type="term" value="F:phosphatidylinositol binding"/>
    <property type="evidence" value="ECO:0007669"/>
    <property type="project" value="InterPro"/>
</dbReference>
<evidence type="ECO:0000256" key="1">
    <source>
        <dbReference type="ARBA" id="ARBA00022837"/>
    </source>
</evidence>
<feature type="compositionally biased region" description="Polar residues" evidence="2">
    <location>
        <begin position="10"/>
        <end position="21"/>
    </location>
</feature>
<feature type="domain" description="EF-hand" evidence="4">
    <location>
        <begin position="523"/>
        <end position="558"/>
    </location>
</feature>
<feature type="compositionally biased region" description="Pro residues" evidence="2">
    <location>
        <begin position="27"/>
        <end position="36"/>
    </location>
</feature>
<sequence length="826" mass="89619">MRTKPRVSWAGQQHNASSSNAPSPQIYAPPPGPPPQWQHWQTPHSSPPQTAQRNNTLRRGNGTNLPPPGSGSRTPVVSKEEEVRRLFVICEAGRGNARLLHEAIVYAKPEDLKENTLIDEFRARCRASQERIRPAIPWATTEAENSRRGGVSGAEATEERLLSELLASNEELLDALQLYDQLERIGVEQQERESREAERKLRALDAITSFEPTSLESSLVDQIFAIGDRSGSGSVSADAAYKIFTGSQLPPDILTSIWEIANVEENSTFGKHCVGVALRLVGHAQIGQTIKEELVNQVGPTATLAGLDTPSPLHNYNVAGPSSPSLSISTSTSSSNILPPFPASSSSILPPLTPQDRTKFIRIFAKSNPENNVLSGQRARELLMKSKLPMTTLGQIWELADTQHRGVLDAPAFIIAMYLVQACMSGQLSSIPPTLPPFLYAEAAQAFSSMSSSPTYSDVGGASSTQPWTPSMPVPSPNAHGPKWGVSLELKASADTFFDALDEQKKGFLDGETARSHFLHSGLPQDTIRQIWDLADINLDGRLDREEFAIALYFIQMKQDGQILPQNLPANLVPPTLRSARSAIASSFPQPTSPSEESLIELEEPEQPIRMPVPNITITSAAHAPSSPSATNSRPPVPFAMPHNSTSMQTPVLDRSLSMSSPFARSPSMSTPESSSTTTEWEISPAESANSDRLFDTVLDPWKHGYIEGDVAVAFLSKSKLDPAVLARIWDLADIDDDGRLTKEEFAVAMYLVRRKLSGDEIPSTLPASLVLRRPTPDSAGTSETQADVTTPAVAANPTVSESAELSRVYTPPPPYQENIPAEVEG</sequence>
<dbReference type="PROSITE" id="PS00018">
    <property type="entry name" value="EF_HAND_1"/>
    <property type="match status" value="1"/>
</dbReference>
<dbReference type="InterPro" id="IPR018247">
    <property type="entry name" value="EF_Hand_1_Ca_BS"/>
</dbReference>
<dbReference type="InterPro" id="IPR038425">
    <property type="entry name" value="GAT_sf"/>
</dbReference>
<keyword evidence="1" id="KW-0106">Calcium</keyword>
<feature type="region of interest" description="Disordered" evidence="2">
    <location>
        <begin position="620"/>
        <end position="687"/>
    </location>
</feature>
<evidence type="ECO:0000256" key="2">
    <source>
        <dbReference type="SAM" id="MobiDB-lite"/>
    </source>
</evidence>
<evidence type="ECO:0000313" key="5">
    <source>
        <dbReference type="EMBL" id="PSR88855.1"/>
    </source>
</evidence>
<dbReference type="EMBL" id="MLYV02000502">
    <property type="protein sequence ID" value="PSR88855.1"/>
    <property type="molecule type" value="Genomic_DNA"/>
</dbReference>
<feature type="domain" description="EH" evidence="3">
    <location>
        <begin position="687"/>
        <end position="771"/>
    </location>
</feature>
<feature type="compositionally biased region" description="Polar residues" evidence="2">
    <location>
        <begin position="779"/>
        <end position="789"/>
    </location>
</feature>
<dbReference type="AlphaFoldDB" id="A0A2R6PC46"/>
<dbReference type="STRING" id="98765.A0A2R6PC46"/>
<dbReference type="PROSITE" id="PS50222">
    <property type="entry name" value="EF_HAND_2"/>
    <property type="match status" value="2"/>
</dbReference>
<gene>
    <name evidence="5" type="ORF">PHLCEN_2v5004</name>
</gene>
<dbReference type="PROSITE" id="PS50031">
    <property type="entry name" value="EH"/>
    <property type="match status" value="4"/>
</dbReference>
<dbReference type="GO" id="GO:0006897">
    <property type="term" value="P:endocytosis"/>
    <property type="evidence" value="ECO:0007669"/>
    <property type="project" value="TreeGrafter"/>
</dbReference>
<feature type="compositionally biased region" description="Low complexity" evidence="2">
    <location>
        <begin position="53"/>
        <end position="64"/>
    </location>
</feature>
<feature type="domain" description="EF-hand" evidence="4">
    <location>
        <begin position="721"/>
        <end position="756"/>
    </location>
</feature>
<dbReference type="SUPFAM" id="SSF89009">
    <property type="entry name" value="GAT-like domain"/>
    <property type="match status" value="1"/>
</dbReference>
<evidence type="ECO:0000259" key="3">
    <source>
        <dbReference type="PROSITE" id="PS50031"/>
    </source>
</evidence>
<accession>A0A2R6PC46</accession>
<dbReference type="InterPro" id="IPR000261">
    <property type="entry name" value="EH_dom"/>
</dbReference>
<dbReference type="GO" id="GO:0016197">
    <property type="term" value="P:endosomal transport"/>
    <property type="evidence" value="ECO:0007669"/>
    <property type="project" value="TreeGrafter"/>
</dbReference>
<feature type="domain" description="EH" evidence="3">
    <location>
        <begin position="490"/>
        <end position="579"/>
    </location>
</feature>
<feature type="region of interest" description="Disordered" evidence="2">
    <location>
        <begin position="772"/>
        <end position="826"/>
    </location>
</feature>
<feature type="domain" description="EH" evidence="3">
    <location>
        <begin position="216"/>
        <end position="305"/>
    </location>
</feature>
<dbReference type="Pfam" id="PF12763">
    <property type="entry name" value="EH"/>
    <property type="match status" value="3"/>
</dbReference>
<dbReference type="GO" id="GO:0005886">
    <property type="term" value="C:plasma membrane"/>
    <property type="evidence" value="ECO:0007669"/>
    <property type="project" value="TreeGrafter"/>
</dbReference>
<dbReference type="Proteomes" id="UP000186601">
    <property type="component" value="Unassembled WGS sequence"/>
</dbReference>
<dbReference type="Gene3D" id="1.20.58.160">
    <property type="match status" value="1"/>
</dbReference>
<dbReference type="InterPro" id="IPR011992">
    <property type="entry name" value="EF-hand-dom_pair"/>
</dbReference>
<feature type="domain" description="EH" evidence="3">
    <location>
        <begin position="356"/>
        <end position="446"/>
    </location>
</feature>
<dbReference type="InterPro" id="IPR002048">
    <property type="entry name" value="EF_hand_dom"/>
</dbReference>
<proteinExistence type="predicted"/>
<dbReference type="SMART" id="SM00054">
    <property type="entry name" value="EFh"/>
    <property type="match status" value="4"/>
</dbReference>
<organism evidence="5 6">
    <name type="scientific">Hermanssonia centrifuga</name>
    <dbReference type="NCBI Taxonomy" id="98765"/>
    <lineage>
        <taxon>Eukaryota</taxon>
        <taxon>Fungi</taxon>
        <taxon>Dikarya</taxon>
        <taxon>Basidiomycota</taxon>
        <taxon>Agaricomycotina</taxon>
        <taxon>Agaricomycetes</taxon>
        <taxon>Polyporales</taxon>
        <taxon>Meruliaceae</taxon>
        <taxon>Hermanssonia</taxon>
    </lineage>
</organism>
<dbReference type="OrthoDB" id="524326at2759"/>
<protein>
    <submittedName>
        <fullName evidence="5">Uncharacterized protein</fullName>
    </submittedName>
</protein>
<dbReference type="CDD" id="cd21383">
    <property type="entry name" value="GAT_GGA_Tom1-like"/>
    <property type="match status" value="1"/>
</dbReference>
<dbReference type="GO" id="GO:0005737">
    <property type="term" value="C:cytoplasm"/>
    <property type="evidence" value="ECO:0007669"/>
    <property type="project" value="TreeGrafter"/>
</dbReference>
<dbReference type="GO" id="GO:0005509">
    <property type="term" value="F:calcium ion binding"/>
    <property type="evidence" value="ECO:0007669"/>
    <property type="project" value="InterPro"/>
</dbReference>
<feature type="compositionally biased region" description="Low complexity" evidence="2">
    <location>
        <begin position="620"/>
        <end position="630"/>
    </location>
</feature>
<reference evidence="5 6" key="1">
    <citation type="submission" date="2018-02" db="EMBL/GenBank/DDBJ databases">
        <title>Genome sequence of the basidiomycete white-rot fungus Phlebia centrifuga.</title>
        <authorList>
            <person name="Granchi Z."/>
            <person name="Peng M."/>
            <person name="de Vries R.P."/>
            <person name="Hilden K."/>
            <person name="Makela M.R."/>
            <person name="Grigoriev I."/>
            <person name="Riley R."/>
        </authorList>
    </citation>
    <scope>NUCLEOTIDE SEQUENCE [LARGE SCALE GENOMIC DNA]</scope>
    <source>
        <strain evidence="5 6">FBCC195</strain>
    </source>
</reference>
<evidence type="ECO:0000313" key="6">
    <source>
        <dbReference type="Proteomes" id="UP000186601"/>
    </source>
</evidence>
<dbReference type="SUPFAM" id="SSF47473">
    <property type="entry name" value="EF-hand"/>
    <property type="match status" value="4"/>
</dbReference>
<dbReference type="CDD" id="cd00052">
    <property type="entry name" value="EH"/>
    <property type="match status" value="3"/>
</dbReference>
<feature type="region of interest" description="Disordered" evidence="2">
    <location>
        <begin position="1"/>
        <end position="78"/>
    </location>
</feature>
<keyword evidence="6" id="KW-1185">Reference proteome</keyword>
<dbReference type="SMART" id="SM00027">
    <property type="entry name" value="EH"/>
    <property type="match status" value="4"/>
</dbReference>